<protein>
    <recommendedName>
        <fullName evidence="9">Endoribonuclease YbeY</fullName>
        <ecNumber evidence="9">3.1.-.-</ecNumber>
    </recommendedName>
</protein>
<dbReference type="EMBL" id="CP031092">
    <property type="protein sequence ID" value="AXF54693.1"/>
    <property type="molecule type" value="Genomic_DNA"/>
</dbReference>
<evidence type="ECO:0000256" key="9">
    <source>
        <dbReference type="HAMAP-Rule" id="MF_00009"/>
    </source>
</evidence>
<dbReference type="GO" id="GO:0005737">
    <property type="term" value="C:cytoplasm"/>
    <property type="evidence" value="ECO:0007669"/>
    <property type="project" value="UniProtKB-SubCell"/>
</dbReference>
<dbReference type="InterPro" id="IPR002036">
    <property type="entry name" value="YbeY"/>
</dbReference>
<evidence type="ECO:0000256" key="5">
    <source>
        <dbReference type="ARBA" id="ARBA00022723"/>
    </source>
</evidence>
<name>A0A345BUR2_9BACI</name>
<gene>
    <name evidence="9" type="primary">ybeY</name>
    <name evidence="10" type="ORF">DT065_00760</name>
</gene>
<dbReference type="Proteomes" id="UP000252100">
    <property type="component" value="Chromosome"/>
</dbReference>
<dbReference type="PANTHER" id="PTHR46986:SF1">
    <property type="entry name" value="ENDORIBONUCLEASE YBEY, CHLOROPLASTIC"/>
    <property type="match status" value="1"/>
</dbReference>
<keyword evidence="5 9" id="KW-0479">Metal-binding</keyword>
<dbReference type="InterPro" id="IPR023091">
    <property type="entry name" value="MetalPrtase_cat_dom_sf_prd"/>
</dbReference>
<evidence type="ECO:0000313" key="10">
    <source>
        <dbReference type="EMBL" id="AXF54693.1"/>
    </source>
</evidence>
<evidence type="ECO:0000256" key="8">
    <source>
        <dbReference type="ARBA" id="ARBA00022833"/>
    </source>
</evidence>
<dbReference type="AlphaFoldDB" id="A0A345BUR2"/>
<evidence type="ECO:0000256" key="4">
    <source>
        <dbReference type="ARBA" id="ARBA00022722"/>
    </source>
</evidence>
<evidence type="ECO:0000256" key="7">
    <source>
        <dbReference type="ARBA" id="ARBA00022801"/>
    </source>
</evidence>
<dbReference type="GO" id="GO:0004521">
    <property type="term" value="F:RNA endonuclease activity"/>
    <property type="evidence" value="ECO:0007669"/>
    <property type="project" value="UniProtKB-UniRule"/>
</dbReference>
<dbReference type="Pfam" id="PF02130">
    <property type="entry name" value="YbeY"/>
    <property type="match status" value="1"/>
</dbReference>
<feature type="binding site" evidence="9">
    <location>
        <position position="130"/>
    </location>
    <ligand>
        <name>Zn(2+)</name>
        <dbReference type="ChEBI" id="CHEBI:29105"/>
        <note>catalytic</note>
    </ligand>
</feature>
<feature type="binding site" evidence="9">
    <location>
        <position position="124"/>
    </location>
    <ligand>
        <name>Zn(2+)</name>
        <dbReference type="ChEBI" id="CHEBI:29105"/>
        <note>catalytic</note>
    </ligand>
</feature>
<dbReference type="EC" id="3.1.-.-" evidence="9"/>
<sequence length="156" mass="17423">MTDSIDISDETATLPETQISLVMNVLQATCERLELPLDTECSLLLVDAKTIQALNRDYRGKDDVTDVLSFALNDEDAGETDPGLAHHMLGDIVICVEQAGHQAKEYSHSMERELCFLAIHGLLHLLGYDHGTTEEEREMFTLQEDLLSAYGLERKT</sequence>
<dbReference type="RefSeq" id="WP_114370006.1">
    <property type="nucleotide sequence ID" value="NZ_CP031092.1"/>
</dbReference>
<reference evidence="10 11" key="1">
    <citation type="journal article" date="2018" name="J. Microbiol.">
        <title>Salicibibacter kimchii gen. nov., sp. nov., a moderately halophilic and alkalitolerant bacterium in the family Bacillaceae, isolated from kimchi.</title>
        <authorList>
            <person name="Jang J.Y."/>
            <person name="Oh Y.J."/>
            <person name="Lim S.K."/>
            <person name="Park H.K."/>
            <person name="Lee C."/>
            <person name="Kim J.Y."/>
            <person name="Lee M.A."/>
            <person name="Choi H.J."/>
        </authorList>
    </citation>
    <scope>NUCLEOTIDE SEQUENCE [LARGE SCALE GENOMIC DNA]</scope>
    <source>
        <strain evidence="10 11">NKC1-1</strain>
    </source>
</reference>
<comment type="subcellular location">
    <subcellularLocation>
        <location evidence="9">Cytoplasm</location>
    </subcellularLocation>
</comment>
<accession>A0A345BUR2</accession>
<dbReference type="GO" id="GO:0008270">
    <property type="term" value="F:zinc ion binding"/>
    <property type="evidence" value="ECO:0007669"/>
    <property type="project" value="UniProtKB-UniRule"/>
</dbReference>
<keyword evidence="4 9" id="KW-0540">Nuclease</keyword>
<dbReference type="NCBIfam" id="TIGR00043">
    <property type="entry name" value="rRNA maturation RNase YbeY"/>
    <property type="match status" value="1"/>
</dbReference>
<evidence type="ECO:0000256" key="1">
    <source>
        <dbReference type="ARBA" id="ARBA00010875"/>
    </source>
</evidence>
<evidence type="ECO:0000256" key="2">
    <source>
        <dbReference type="ARBA" id="ARBA00022517"/>
    </source>
</evidence>
<dbReference type="HAMAP" id="MF_00009">
    <property type="entry name" value="Endoribonucl_YbeY"/>
    <property type="match status" value="1"/>
</dbReference>
<dbReference type="SUPFAM" id="SSF55486">
    <property type="entry name" value="Metalloproteases ('zincins'), catalytic domain"/>
    <property type="match status" value="1"/>
</dbReference>
<proteinExistence type="inferred from homology"/>
<feature type="binding site" evidence="9">
    <location>
        <position position="120"/>
    </location>
    <ligand>
        <name>Zn(2+)</name>
        <dbReference type="ChEBI" id="CHEBI:29105"/>
        <note>catalytic</note>
    </ligand>
</feature>
<dbReference type="GO" id="GO:0006364">
    <property type="term" value="P:rRNA processing"/>
    <property type="evidence" value="ECO:0007669"/>
    <property type="project" value="UniProtKB-UniRule"/>
</dbReference>
<keyword evidence="8 9" id="KW-0862">Zinc</keyword>
<keyword evidence="2 9" id="KW-0690">Ribosome biogenesis</keyword>
<keyword evidence="11" id="KW-1185">Reference proteome</keyword>
<dbReference type="OrthoDB" id="9807740at2"/>
<evidence type="ECO:0000256" key="6">
    <source>
        <dbReference type="ARBA" id="ARBA00022759"/>
    </source>
</evidence>
<keyword evidence="9" id="KW-0963">Cytoplasm</keyword>
<comment type="cofactor">
    <cofactor evidence="9">
        <name>Zn(2+)</name>
        <dbReference type="ChEBI" id="CHEBI:29105"/>
    </cofactor>
    <text evidence="9">Binds 1 zinc ion.</text>
</comment>
<keyword evidence="6 9" id="KW-0255">Endonuclease</keyword>
<comment type="similarity">
    <text evidence="1 9">Belongs to the endoribonuclease YbeY family.</text>
</comment>
<dbReference type="Gene3D" id="3.40.390.30">
    <property type="entry name" value="Metalloproteases ('zincins'), catalytic domain"/>
    <property type="match status" value="1"/>
</dbReference>
<evidence type="ECO:0000313" key="11">
    <source>
        <dbReference type="Proteomes" id="UP000252100"/>
    </source>
</evidence>
<keyword evidence="3 9" id="KW-0698">rRNA processing</keyword>
<dbReference type="PROSITE" id="PS01306">
    <property type="entry name" value="UPF0054"/>
    <property type="match status" value="1"/>
</dbReference>
<dbReference type="InterPro" id="IPR020549">
    <property type="entry name" value="YbeY_CS"/>
</dbReference>
<keyword evidence="7 9" id="KW-0378">Hydrolase</keyword>
<dbReference type="KEGG" id="rue:DT065_00760"/>
<evidence type="ECO:0000256" key="3">
    <source>
        <dbReference type="ARBA" id="ARBA00022552"/>
    </source>
</evidence>
<organism evidence="10 11">
    <name type="scientific">Salicibibacter kimchii</name>
    <dbReference type="NCBI Taxonomy" id="2099786"/>
    <lineage>
        <taxon>Bacteria</taxon>
        <taxon>Bacillati</taxon>
        <taxon>Bacillota</taxon>
        <taxon>Bacilli</taxon>
        <taxon>Bacillales</taxon>
        <taxon>Bacillaceae</taxon>
        <taxon>Salicibibacter</taxon>
    </lineage>
</organism>
<dbReference type="PANTHER" id="PTHR46986">
    <property type="entry name" value="ENDORIBONUCLEASE YBEY, CHLOROPLASTIC"/>
    <property type="match status" value="1"/>
</dbReference>
<dbReference type="GO" id="GO:0004222">
    <property type="term" value="F:metalloendopeptidase activity"/>
    <property type="evidence" value="ECO:0007669"/>
    <property type="project" value="InterPro"/>
</dbReference>
<comment type="function">
    <text evidence="9">Single strand-specific metallo-endoribonuclease involved in late-stage 70S ribosome quality control and in maturation of the 3' terminus of the 16S rRNA.</text>
</comment>